<dbReference type="RefSeq" id="XP_030760893.1">
    <property type="nucleotide sequence ID" value="XM_030905033.1"/>
</dbReference>
<evidence type="ECO:0000256" key="2">
    <source>
        <dbReference type="ARBA" id="ARBA00022801"/>
    </source>
</evidence>
<organism evidence="4 5">
    <name type="scientific">Sitophilus oryzae</name>
    <name type="common">Rice weevil</name>
    <name type="synonym">Curculio oryzae</name>
    <dbReference type="NCBI Taxonomy" id="7048"/>
    <lineage>
        <taxon>Eukaryota</taxon>
        <taxon>Metazoa</taxon>
        <taxon>Ecdysozoa</taxon>
        <taxon>Arthropoda</taxon>
        <taxon>Hexapoda</taxon>
        <taxon>Insecta</taxon>
        <taxon>Pterygota</taxon>
        <taxon>Neoptera</taxon>
        <taxon>Endopterygota</taxon>
        <taxon>Coleoptera</taxon>
        <taxon>Polyphaga</taxon>
        <taxon>Cucujiformia</taxon>
        <taxon>Curculionidae</taxon>
        <taxon>Dryophthorinae</taxon>
        <taxon>Sitophilus</taxon>
    </lineage>
</organism>
<evidence type="ECO:0000259" key="3">
    <source>
        <dbReference type="Pfam" id="PF03061"/>
    </source>
</evidence>
<comment type="similarity">
    <text evidence="1">Belongs to the thioesterase PaaI family.</text>
</comment>
<name>A0A6J2YAJ0_SITOR</name>
<keyword evidence="2" id="KW-0378">Hydrolase</keyword>
<dbReference type="SUPFAM" id="SSF54637">
    <property type="entry name" value="Thioesterase/thiol ester dehydrase-isomerase"/>
    <property type="match status" value="1"/>
</dbReference>
<dbReference type="CDD" id="cd03443">
    <property type="entry name" value="PaaI_thioesterase"/>
    <property type="match status" value="1"/>
</dbReference>
<dbReference type="InterPro" id="IPR039298">
    <property type="entry name" value="ACOT13"/>
</dbReference>
<evidence type="ECO:0000256" key="1">
    <source>
        <dbReference type="ARBA" id="ARBA00008324"/>
    </source>
</evidence>
<keyword evidence="4" id="KW-1185">Reference proteome</keyword>
<dbReference type="AlphaFoldDB" id="A0A6J2YAJ0"/>
<accession>A0A6J2YAJ0</accession>
<dbReference type="OrthoDB" id="46529at2759"/>
<dbReference type="FunFam" id="3.10.129.10:FF:000033">
    <property type="entry name" value="acyl-coenzyme A thioesterase 13"/>
    <property type="match status" value="1"/>
</dbReference>
<dbReference type="FunCoup" id="A0A6J2YAJ0">
    <property type="interactions" value="972"/>
</dbReference>
<dbReference type="NCBIfam" id="TIGR00369">
    <property type="entry name" value="unchar_dom_1"/>
    <property type="match status" value="1"/>
</dbReference>
<protein>
    <submittedName>
        <fullName evidence="5">Acyl-coenzyme A thioesterase 13-like</fullName>
    </submittedName>
</protein>
<evidence type="ECO:0000313" key="4">
    <source>
        <dbReference type="Proteomes" id="UP000504635"/>
    </source>
</evidence>
<dbReference type="InterPro" id="IPR006683">
    <property type="entry name" value="Thioestr_dom"/>
</dbReference>
<sequence>MVLTAAQLSKVLQNTKGFERVLSKIKVISLENGKCNAELKVEDEHTNALGTLHGGLSATLVDGVSTYALMTHKYGQVPNVSVNINMEYIKGAKVGDEVQILANTIRVGKTLAFLEVAIKDKATGTLLVKGSHTKFMMNPK</sequence>
<dbReference type="KEGG" id="soy:115886007"/>
<dbReference type="GO" id="GO:0047617">
    <property type="term" value="F:fatty acyl-CoA hydrolase activity"/>
    <property type="evidence" value="ECO:0007669"/>
    <property type="project" value="InterPro"/>
</dbReference>
<gene>
    <name evidence="5" type="primary">LOC115886007</name>
</gene>
<evidence type="ECO:0000313" key="5">
    <source>
        <dbReference type="RefSeq" id="XP_030760893.1"/>
    </source>
</evidence>
<dbReference type="PANTHER" id="PTHR21660">
    <property type="entry name" value="THIOESTERASE SUPERFAMILY MEMBER-RELATED"/>
    <property type="match status" value="1"/>
</dbReference>
<dbReference type="PANTHER" id="PTHR21660:SF1">
    <property type="entry name" value="ACYL-COENZYME A THIOESTERASE 13"/>
    <property type="match status" value="1"/>
</dbReference>
<dbReference type="InterPro" id="IPR029069">
    <property type="entry name" value="HotDog_dom_sf"/>
</dbReference>
<dbReference type="Gene3D" id="3.10.129.10">
    <property type="entry name" value="Hotdog Thioesterase"/>
    <property type="match status" value="1"/>
</dbReference>
<feature type="domain" description="Thioesterase" evidence="3">
    <location>
        <begin position="50"/>
        <end position="124"/>
    </location>
</feature>
<dbReference type="InterPro" id="IPR003736">
    <property type="entry name" value="PAAI_dom"/>
</dbReference>
<dbReference type="Proteomes" id="UP000504635">
    <property type="component" value="Unplaced"/>
</dbReference>
<reference evidence="5" key="1">
    <citation type="submission" date="2025-08" db="UniProtKB">
        <authorList>
            <consortium name="RefSeq"/>
        </authorList>
    </citation>
    <scope>IDENTIFICATION</scope>
    <source>
        <tissue evidence="5">Gonads</tissue>
    </source>
</reference>
<proteinExistence type="inferred from homology"/>
<dbReference type="Pfam" id="PF03061">
    <property type="entry name" value="4HBT"/>
    <property type="match status" value="1"/>
</dbReference>
<dbReference type="GeneID" id="115886007"/>
<dbReference type="InParanoid" id="A0A6J2YAJ0"/>